<keyword evidence="1" id="KW-0677">Repeat</keyword>
<sequence length="437" mass="50994">MNIYQLIKKGDLQLLSKYFKKDENFDRHINDEPPLIHYTITNKASQKVLVFLISIGFDPDIRNLSGENPIHIAIKNGLKKNIIDLLIISGAEVNAENRETPLHYACKYNANLDVLITLLKNDAKPNMVNNLKNSPLHYCSMYRCGIRMIKILIDAGASLNLGNNNMTCLHYECSNNPRLNVVKLYLLVNVIDDNLEEESKENQKEKKILHFVDDNNTRKVLNSYQSIMEDMLQLFEKQEGTDFEIQCSDNPIKVHKIILQFRIGSNLEDFVEMAKYKKEKEIKMIIKWIYSGMIENKEKISKLCEEIGIKNFLKKSSKKGLLKDLKKLYNDEQSKDFRIIIKGKEIPVHKCILQARSNLFRNILNNEKGIEKCKDYSEKGFDTVRIIMKYFYTDKIRNDEVNHKIIEELSSAIEHYQLNNNSSLKYILEKLIEDYNN</sequence>
<name>A0AAV7YUA0_9EUKA</name>
<evidence type="ECO:0000313" key="6">
    <source>
        <dbReference type="Proteomes" id="UP001146793"/>
    </source>
</evidence>
<feature type="domain" description="BTB" evidence="4">
    <location>
        <begin position="335"/>
        <end position="400"/>
    </location>
</feature>
<dbReference type="AlphaFoldDB" id="A0AAV7YUA0"/>
<feature type="repeat" description="ANK" evidence="3">
    <location>
        <begin position="65"/>
        <end position="98"/>
    </location>
</feature>
<dbReference type="PANTHER" id="PTHR24171">
    <property type="entry name" value="ANKYRIN REPEAT DOMAIN-CONTAINING PROTEIN 39-RELATED"/>
    <property type="match status" value="1"/>
</dbReference>
<evidence type="ECO:0000256" key="2">
    <source>
        <dbReference type="ARBA" id="ARBA00023043"/>
    </source>
</evidence>
<dbReference type="Proteomes" id="UP001146793">
    <property type="component" value="Unassembled WGS sequence"/>
</dbReference>
<reference evidence="5" key="1">
    <citation type="submission" date="2022-08" db="EMBL/GenBank/DDBJ databases">
        <title>Novel sulphate-reducing endosymbionts in the free-living metamonad Anaeramoeba.</title>
        <authorList>
            <person name="Jerlstrom-Hultqvist J."/>
            <person name="Cepicka I."/>
            <person name="Gallot-Lavallee L."/>
            <person name="Salas-Leiva D."/>
            <person name="Curtis B.A."/>
            <person name="Zahonova K."/>
            <person name="Pipaliya S."/>
            <person name="Dacks J."/>
            <person name="Roger A.J."/>
        </authorList>
    </citation>
    <scope>NUCLEOTIDE SEQUENCE</scope>
    <source>
        <strain evidence="5">Busselton2</strain>
    </source>
</reference>
<dbReference type="InterPro" id="IPR036770">
    <property type="entry name" value="Ankyrin_rpt-contain_sf"/>
</dbReference>
<evidence type="ECO:0000259" key="4">
    <source>
        <dbReference type="PROSITE" id="PS50097"/>
    </source>
</evidence>
<comment type="caution">
    <text evidence="5">The sequence shown here is derived from an EMBL/GenBank/DDBJ whole genome shotgun (WGS) entry which is preliminary data.</text>
</comment>
<accession>A0AAV7YUA0</accession>
<dbReference type="SMART" id="SM00225">
    <property type="entry name" value="BTB"/>
    <property type="match status" value="1"/>
</dbReference>
<dbReference type="PROSITE" id="PS50097">
    <property type="entry name" value="BTB"/>
    <property type="match status" value="1"/>
</dbReference>
<dbReference type="CDD" id="cd18186">
    <property type="entry name" value="BTB_POZ_ZBTB_KLHL-like"/>
    <property type="match status" value="1"/>
</dbReference>
<evidence type="ECO:0000256" key="3">
    <source>
        <dbReference type="PROSITE-ProRule" id="PRU00023"/>
    </source>
</evidence>
<evidence type="ECO:0000256" key="1">
    <source>
        <dbReference type="ARBA" id="ARBA00022737"/>
    </source>
</evidence>
<dbReference type="InterPro" id="IPR011333">
    <property type="entry name" value="SKP1/BTB/POZ_sf"/>
</dbReference>
<dbReference type="InterPro" id="IPR002110">
    <property type="entry name" value="Ankyrin_rpt"/>
</dbReference>
<gene>
    <name evidence="5" type="ORF">M0812_21441</name>
</gene>
<organism evidence="5 6">
    <name type="scientific">Anaeramoeba flamelloides</name>
    <dbReference type="NCBI Taxonomy" id="1746091"/>
    <lineage>
        <taxon>Eukaryota</taxon>
        <taxon>Metamonada</taxon>
        <taxon>Anaeramoebidae</taxon>
        <taxon>Anaeramoeba</taxon>
    </lineage>
</organism>
<evidence type="ECO:0000313" key="5">
    <source>
        <dbReference type="EMBL" id="KAJ3432500.1"/>
    </source>
</evidence>
<dbReference type="PROSITE" id="PS50088">
    <property type="entry name" value="ANK_REPEAT"/>
    <property type="match status" value="2"/>
</dbReference>
<dbReference type="Pfam" id="PF12796">
    <property type="entry name" value="Ank_2"/>
    <property type="match status" value="1"/>
</dbReference>
<dbReference type="PROSITE" id="PS50297">
    <property type="entry name" value="ANK_REP_REGION"/>
    <property type="match status" value="1"/>
</dbReference>
<dbReference type="Pfam" id="PF00651">
    <property type="entry name" value="BTB"/>
    <property type="match status" value="1"/>
</dbReference>
<keyword evidence="2 3" id="KW-0040">ANK repeat</keyword>
<dbReference type="SUPFAM" id="SSF48403">
    <property type="entry name" value="Ankyrin repeat"/>
    <property type="match status" value="1"/>
</dbReference>
<dbReference type="Gene3D" id="1.25.40.20">
    <property type="entry name" value="Ankyrin repeat-containing domain"/>
    <property type="match status" value="2"/>
</dbReference>
<proteinExistence type="predicted"/>
<dbReference type="Pfam" id="PF00023">
    <property type="entry name" value="Ank"/>
    <property type="match status" value="1"/>
</dbReference>
<dbReference type="Gene3D" id="3.30.710.10">
    <property type="entry name" value="Potassium Channel Kv1.1, Chain A"/>
    <property type="match status" value="2"/>
</dbReference>
<dbReference type="SMART" id="SM00248">
    <property type="entry name" value="ANK"/>
    <property type="match status" value="6"/>
</dbReference>
<dbReference type="InterPro" id="IPR000210">
    <property type="entry name" value="BTB/POZ_dom"/>
</dbReference>
<dbReference type="EMBL" id="JANTQA010000047">
    <property type="protein sequence ID" value="KAJ3432500.1"/>
    <property type="molecule type" value="Genomic_DNA"/>
</dbReference>
<dbReference type="SUPFAM" id="SSF54695">
    <property type="entry name" value="POZ domain"/>
    <property type="match status" value="1"/>
</dbReference>
<protein>
    <submittedName>
        <fullName evidence="5">Ankyrin repeat-containing protein</fullName>
    </submittedName>
</protein>
<feature type="repeat" description="ANK" evidence="3">
    <location>
        <begin position="97"/>
        <end position="130"/>
    </location>
</feature>